<dbReference type="GO" id="GO:0070929">
    <property type="term" value="P:trans-translation"/>
    <property type="evidence" value="ECO:0007669"/>
    <property type="project" value="UniProtKB-UniRule"/>
</dbReference>
<accession>A0A498CEM9</accession>
<dbReference type="GO" id="GO:0070930">
    <property type="term" value="P:trans-translation-dependent protein tagging"/>
    <property type="evidence" value="ECO:0007669"/>
    <property type="project" value="TreeGrafter"/>
</dbReference>
<feature type="region of interest" description="Disordered" evidence="4">
    <location>
        <begin position="130"/>
        <end position="160"/>
    </location>
</feature>
<dbReference type="PANTHER" id="PTHR30308:SF2">
    <property type="entry name" value="SSRA-BINDING PROTEIN"/>
    <property type="match status" value="1"/>
</dbReference>
<comment type="subcellular location">
    <subcellularLocation>
        <location evidence="3">Cytoplasm</location>
    </subcellularLocation>
    <text evidence="3">The tmRNA-SmpB complex associates with stalled 70S ribosomes.</text>
</comment>
<dbReference type="CDD" id="cd09294">
    <property type="entry name" value="SmpB"/>
    <property type="match status" value="1"/>
</dbReference>
<evidence type="ECO:0000256" key="3">
    <source>
        <dbReference type="HAMAP-Rule" id="MF_00023"/>
    </source>
</evidence>
<proteinExistence type="inferred from homology"/>
<reference evidence="5 6" key="1">
    <citation type="submission" date="2018-10" db="EMBL/GenBank/DDBJ databases">
        <title>Genomic Encyclopedia of Type Strains, Phase IV (KMG-IV): sequencing the most valuable type-strain genomes for metagenomic binning, comparative biology and taxonomic classification.</title>
        <authorList>
            <person name="Goeker M."/>
        </authorList>
    </citation>
    <scope>NUCLEOTIDE SEQUENCE [LARGE SCALE GENOMIC DNA]</scope>
    <source>
        <strain evidence="5 6">DSM 12769</strain>
    </source>
</reference>
<dbReference type="SUPFAM" id="SSF74982">
    <property type="entry name" value="Small protein B (SmpB)"/>
    <property type="match status" value="1"/>
</dbReference>
<dbReference type="Gene3D" id="2.40.280.10">
    <property type="match status" value="1"/>
</dbReference>
<comment type="similarity">
    <text evidence="3">Belongs to the SmpB family.</text>
</comment>
<keyword evidence="2 3" id="KW-0694">RNA-binding</keyword>
<comment type="caution">
    <text evidence="5">The sequence shown here is derived from an EMBL/GenBank/DDBJ whole genome shotgun (WGS) entry which is preliminary data.</text>
</comment>
<dbReference type="AlphaFoldDB" id="A0A498CEM9"/>
<dbReference type="NCBIfam" id="TIGR00086">
    <property type="entry name" value="smpB"/>
    <property type="match status" value="1"/>
</dbReference>
<dbReference type="Pfam" id="PF01668">
    <property type="entry name" value="SmpB"/>
    <property type="match status" value="1"/>
</dbReference>
<sequence length="160" mass="18449">MRAVSKKKKTPENVIAQNRKARFEFHIEDTMEAGLALEGWEVKSLRAGRVNLQEAYVLVRRGEAWLIGCTITPLPTASTHIKPDPTRTRRLLLHKKEISRLTGAADREGYTVVPLDLHWKRGKAKLSIGLAKGKKKHDKRADQKEQDWQRQKQRLMKHKV</sequence>
<keyword evidence="1 3" id="KW-0963">Cytoplasm</keyword>
<comment type="function">
    <text evidence="3">Required for rescue of stalled ribosomes mediated by trans-translation. Binds to transfer-messenger RNA (tmRNA), required for stable association of tmRNA with ribosomes. tmRNA and SmpB together mimic tRNA shape, replacing the anticodon stem-loop with SmpB. tmRNA is encoded by the ssrA gene; the 2 termini fold to resemble tRNA(Ala) and it encodes a 'tag peptide', a short internal open reading frame. During trans-translation Ala-aminoacylated tmRNA acts like a tRNA, entering the A-site of stalled ribosomes, displacing the stalled mRNA. The ribosome then switches to translate the ORF on the tmRNA; the nascent peptide is terminated with the 'tag peptide' encoded by the tmRNA and targeted for degradation. The ribosome is freed to recommence translation, which seems to be the essential function of trans-translation.</text>
</comment>
<dbReference type="HAMAP" id="MF_00023">
    <property type="entry name" value="SmpB"/>
    <property type="match status" value="1"/>
</dbReference>
<evidence type="ECO:0000256" key="4">
    <source>
        <dbReference type="SAM" id="MobiDB-lite"/>
    </source>
</evidence>
<evidence type="ECO:0000256" key="2">
    <source>
        <dbReference type="ARBA" id="ARBA00022884"/>
    </source>
</evidence>
<dbReference type="InterPro" id="IPR023620">
    <property type="entry name" value="SmpB"/>
</dbReference>
<feature type="compositionally biased region" description="Basic residues" evidence="4">
    <location>
        <begin position="151"/>
        <end position="160"/>
    </location>
</feature>
<dbReference type="InterPro" id="IPR000037">
    <property type="entry name" value="SsrA-bd_prot"/>
</dbReference>
<evidence type="ECO:0000313" key="6">
    <source>
        <dbReference type="Proteomes" id="UP000275461"/>
    </source>
</evidence>
<dbReference type="EMBL" id="RCDA01000001">
    <property type="protein sequence ID" value="RLK50771.1"/>
    <property type="molecule type" value="Genomic_DNA"/>
</dbReference>
<evidence type="ECO:0000313" key="5">
    <source>
        <dbReference type="EMBL" id="RLK50771.1"/>
    </source>
</evidence>
<dbReference type="Proteomes" id="UP000275461">
    <property type="component" value="Unassembled WGS sequence"/>
</dbReference>
<gene>
    <name evidence="3" type="primary">smpB</name>
    <name evidence="5" type="ORF">DFR31_0677</name>
</gene>
<protein>
    <recommendedName>
        <fullName evidence="3">SsrA-binding protein</fullName>
    </recommendedName>
    <alternativeName>
        <fullName evidence="3">Small protein B</fullName>
    </alternativeName>
</protein>
<organism evidence="5 6">
    <name type="scientific">Alkalispirillum mobile</name>
    <dbReference type="NCBI Taxonomy" id="85925"/>
    <lineage>
        <taxon>Bacteria</taxon>
        <taxon>Pseudomonadati</taxon>
        <taxon>Pseudomonadota</taxon>
        <taxon>Gammaproteobacteria</taxon>
        <taxon>Chromatiales</taxon>
        <taxon>Ectothiorhodospiraceae</taxon>
        <taxon>Alkalispirillum</taxon>
    </lineage>
</organism>
<dbReference type="GO" id="GO:0003723">
    <property type="term" value="F:RNA binding"/>
    <property type="evidence" value="ECO:0007669"/>
    <property type="project" value="UniProtKB-UniRule"/>
</dbReference>
<dbReference type="PROSITE" id="PS01317">
    <property type="entry name" value="SSRP"/>
    <property type="match status" value="1"/>
</dbReference>
<dbReference type="PANTHER" id="PTHR30308">
    <property type="entry name" value="TMRNA-BINDING COMPONENT OF TRANS-TRANSLATION TAGGING COMPLEX"/>
    <property type="match status" value="1"/>
</dbReference>
<evidence type="ECO:0000256" key="1">
    <source>
        <dbReference type="ARBA" id="ARBA00022490"/>
    </source>
</evidence>
<dbReference type="InterPro" id="IPR020081">
    <property type="entry name" value="SsrA-bd_prot_CS"/>
</dbReference>
<keyword evidence="6" id="KW-1185">Reference proteome</keyword>
<dbReference type="GO" id="GO:0005829">
    <property type="term" value="C:cytosol"/>
    <property type="evidence" value="ECO:0007669"/>
    <property type="project" value="TreeGrafter"/>
</dbReference>
<feature type="compositionally biased region" description="Basic and acidic residues" evidence="4">
    <location>
        <begin position="139"/>
        <end position="150"/>
    </location>
</feature>
<dbReference type="NCBIfam" id="NF003843">
    <property type="entry name" value="PRK05422.1"/>
    <property type="match status" value="1"/>
</dbReference>
<name>A0A498CEM9_9GAMM</name>